<dbReference type="VEuPathDB" id="VectorBase:GMOY007749"/>
<dbReference type="InterPro" id="IPR036497">
    <property type="entry name" value="GLTP_sf"/>
</dbReference>
<dbReference type="EnsemblMetazoa" id="GMOY007749-RA">
    <property type="protein sequence ID" value="GMOY007749-PA"/>
    <property type="gene ID" value="GMOY007749"/>
</dbReference>
<dbReference type="Proteomes" id="UP000092444">
    <property type="component" value="Unassembled WGS sequence"/>
</dbReference>
<dbReference type="PANTHER" id="PTHR21054">
    <property type="entry name" value="ZINC METALLOPROTEINASE-RELATED"/>
    <property type="match status" value="1"/>
</dbReference>
<dbReference type="InterPro" id="IPR014830">
    <property type="entry name" value="Glycolipid_transfer_prot_dom"/>
</dbReference>
<accession>A0A1B0G347</accession>
<dbReference type="PhylomeDB" id="A0A1B0G347"/>
<dbReference type="InterPro" id="IPR021917">
    <property type="entry name" value="Unchr_Zn-peptidase-like"/>
</dbReference>
<name>A0A1B0G347_GLOMM</name>
<dbReference type="EMBL" id="CCAG010020714">
    <property type="status" value="NOT_ANNOTATED_CDS"/>
    <property type="molecule type" value="Genomic_DNA"/>
</dbReference>
<dbReference type="PANTHER" id="PTHR21054:SF2">
    <property type="entry name" value="MIP04191P"/>
    <property type="match status" value="1"/>
</dbReference>
<reference evidence="2" key="1">
    <citation type="submission" date="2020-05" db="UniProtKB">
        <authorList>
            <consortium name="EnsemblMetazoa"/>
        </authorList>
    </citation>
    <scope>IDENTIFICATION</scope>
    <source>
        <strain evidence="2">Yale</strain>
    </source>
</reference>
<keyword evidence="3" id="KW-1185">Reference proteome</keyword>
<dbReference type="InterPro" id="IPR053002">
    <property type="entry name" value="Metalloproteinase_M10B"/>
</dbReference>
<evidence type="ECO:0000313" key="2">
    <source>
        <dbReference type="EnsemblMetazoa" id="GMOY007749-PA"/>
    </source>
</evidence>
<dbReference type="SUPFAM" id="SSF110004">
    <property type="entry name" value="Glycolipid transfer protein, GLTP"/>
    <property type="match status" value="1"/>
</dbReference>
<dbReference type="AlphaFoldDB" id="A0A1B0G347"/>
<protein>
    <recommendedName>
        <fullName evidence="1">Glycolipid transfer protein domain-containing protein</fullName>
    </recommendedName>
</protein>
<dbReference type="FunFam" id="1.10.3520.10:FF:000001">
    <property type="entry name" value="Pleckstrin domain-containing family A member 8"/>
    <property type="match status" value="1"/>
</dbReference>
<proteinExistence type="predicted"/>
<dbReference type="Pfam" id="PF12044">
    <property type="entry name" value="Metallopep"/>
    <property type="match status" value="1"/>
</dbReference>
<dbReference type="GO" id="GO:0005737">
    <property type="term" value="C:cytoplasm"/>
    <property type="evidence" value="ECO:0007669"/>
    <property type="project" value="InterPro"/>
</dbReference>
<dbReference type="Gene3D" id="1.10.3520.10">
    <property type="entry name" value="Glycolipid transfer protein"/>
    <property type="match status" value="1"/>
</dbReference>
<organism evidence="2 3">
    <name type="scientific">Glossina morsitans morsitans</name>
    <name type="common">Savannah tsetse fly</name>
    <dbReference type="NCBI Taxonomy" id="37546"/>
    <lineage>
        <taxon>Eukaryota</taxon>
        <taxon>Metazoa</taxon>
        <taxon>Ecdysozoa</taxon>
        <taxon>Arthropoda</taxon>
        <taxon>Hexapoda</taxon>
        <taxon>Insecta</taxon>
        <taxon>Pterygota</taxon>
        <taxon>Neoptera</taxon>
        <taxon>Endopterygota</taxon>
        <taxon>Diptera</taxon>
        <taxon>Brachycera</taxon>
        <taxon>Muscomorpha</taxon>
        <taxon>Hippoboscoidea</taxon>
        <taxon>Glossinidae</taxon>
        <taxon>Glossina</taxon>
    </lineage>
</organism>
<feature type="domain" description="Glycolipid transfer protein" evidence="1">
    <location>
        <begin position="491"/>
        <end position="625"/>
    </location>
</feature>
<dbReference type="Pfam" id="PF08718">
    <property type="entry name" value="GLTP"/>
    <property type="match status" value="1"/>
</dbReference>
<dbReference type="GO" id="GO:0120013">
    <property type="term" value="F:lipid transfer activity"/>
    <property type="evidence" value="ECO:0007669"/>
    <property type="project" value="InterPro"/>
</dbReference>
<evidence type="ECO:0000313" key="3">
    <source>
        <dbReference type="Proteomes" id="UP000092444"/>
    </source>
</evidence>
<sequence length="675" mass="78084">MASFFCRHQINILNLKEDEIVNHQILLIKGYVESYQCLINSVINLRVVNIANDKILTTGISRTNGQFKFLVDLGLNDCAFSFKFTYCSTSVTKSIQYHPIRSEFKVLPFLVLAQDESVDEQTELKQSIVDLNLLLVQCVYADKLREAVEARYTFELLEQCKIFHSQLSREEIWNSNENDLWQSIAQELLNSEWGKNKCIKFIAFINCSKYEGLDVEKSGNFSYANIKKHTRGHAALGGGGLALFGSVYFYCWPRYFHQVLKCFQNQQPVNLCKQPDESNYRKTWAGVYASTLGALCHELGHIFDLGHTQNGIMGTGFDFINRVFTLNTATEHLPERIVVREEQKEVSTTRLTRLKKPANGFLDNYRQQKENDSFYFTASCAIILAHHPWLRKDIQRDFLNSEFQVNYYAYTNTVKVQSTGPVLKCIEIRCRANSLRARYHLQKQINVNTYSYSHMCSSVHVSTYIVNSVMEPARVIFSKLKAFPPAIEGKIETEEFLKAANEIVEVIRTFGTLFTPVVSDMSGNINKLRKSYEKDCDKCKYLEDLIVFHAKKDNFTADALLWLKRGLQLICTFFENIYNDVEQTQAIKKHLQDAYERTLRPYHGFIVQTTIKIIYNWIPTRSQLIGQGPIHEENMNVLSSYLPTLRDHLNRLDALLKQYKLDDNKQLMQDTTLKH</sequence>
<dbReference type="EMBL" id="CCAG010020715">
    <property type="status" value="NOT_ANNOTATED_CDS"/>
    <property type="molecule type" value="Genomic_DNA"/>
</dbReference>
<evidence type="ECO:0000259" key="1">
    <source>
        <dbReference type="Pfam" id="PF08718"/>
    </source>
</evidence>